<accession>A0A8K0DRG2</accession>
<dbReference type="AlphaFoldDB" id="A0A8K0DRG2"/>
<protein>
    <submittedName>
        <fullName evidence="1">Uncharacterized protein</fullName>
    </submittedName>
</protein>
<keyword evidence="2" id="KW-1185">Reference proteome</keyword>
<proteinExistence type="predicted"/>
<evidence type="ECO:0000313" key="1">
    <source>
        <dbReference type="EMBL" id="KAF3436052.1"/>
    </source>
</evidence>
<reference evidence="1" key="1">
    <citation type="submission" date="2020-03" db="EMBL/GenBank/DDBJ databases">
        <title>A high-quality chromosome-level genome assembly of a woody plant with both climbing and erect habits, Rhamnella rubrinervis.</title>
        <authorList>
            <person name="Lu Z."/>
            <person name="Yang Y."/>
            <person name="Zhu X."/>
            <person name="Sun Y."/>
        </authorList>
    </citation>
    <scope>NUCLEOTIDE SEQUENCE</scope>
    <source>
        <strain evidence="1">BYM</strain>
        <tissue evidence="1">Leaf</tissue>
    </source>
</reference>
<name>A0A8K0DRG2_9ROSA</name>
<dbReference type="EMBL" id="VOIH02000010">
    <property type="protein sequence ID" value="KAF3436052.1"/>
    <property type="molecule type" value="Genomic_DNA"/>
</dbReference>
<comment type="caution">
    <text evidence="1">The sequence shown here is derived from an EMBL/GenBank/DDBJ whole genome shotgun (WGS) entry which is preliminary data.</text>
</comment>
<dbReference type="Proteomes" id="UP000796880">
    <property type="component" value="Unassembled WGS sequence"/>
</dbReference>
<organism evidence="1 2">
    <name type="scientific">Rhamnella rubrinervis</name>
    <dbReference type="NCBI Taxonomy" id="2594499"/>
    <lineage>
        <taxon>Eukaryota</taxon>
        <taxon>Viridiplantae</taxon>
        <taxon>Streptophyta</taxon>
        <taxon>Embryophyta</taxon>
        <taxon>Tracheophyta</taxon>
        <taxon>Spermatophyta</taxon>
        <taxon>Magnoliopsida</taxon>
        <taxon>eudicotyledons</taxon>
        <taxon>Gunneridae</taxon>
        <taxon>Pentapetalae</taxon>
        <taxon>rosids</taxon>
        <taxon>fabids</taxon>
        <taxon>Rosales</taxon>
        <taxon>Rhamnaceae</taxon>
        <taxon>rhamnoid group</taxon>
        <taxon>Rhamneae</taxon>
        <taxon>Rhamnella</taxon>
    </lineage>
</organism>
<sequence length="127" mass="14481">MWSHLPSGSFRAKPLKATRPKELLTVVAKPVVKEPKEERDPTAAVLTVGARKRQERREGCCHLLQGRVWNQGGSPHFQEEFGYVDRYVVIFSNVHLSRVKVDENRGHLYMTAVNQDEFIACECWSSG</sequence>
<gene>
    <name evidence="1" type="ORF">FNV43_RR23144</name>
</gene>
<evidence type="ECO:0000313" key="2">
    <source>
        <dbReference type="Proteomes" id="UP000796880"/>
    </source>
</evidence>